<keyword evidence="3" id="KW-1185">Reference proteome</keyword>
<feature type="region of interest" description="Disordered" evidence="1">
    <location>
        <begin position="1"/>
        <end position="27"/>
    </location>
</feature>
<accession>A0A0L0QVK3</accession>
<sequence length="99" mass="11698">MERVSKEERQLKEEHSNKDEEGNPIINDASYDIKDIEEFQQVMKGFYKEKVIIDGGDSQVYLKSVKQSLEDVEVEWSGKEANDYAYLYDAFIRRRILND</sequence>
<evidence type="ECO:0000313" key="2">
    <source>
        <dbReference type="EMBL" id="KNE22547.1"/>
    </source>
</evidence>
<name>A0A0L0QVK3_VIRPA</name>
<proteinExistence type="predicted"/>
<reference evidence="3" key="1">
    <citation type="submission" date="2015-07" db="EMBL/GenBank/DDBJ databases">
        <title>Fjat-10053 dsm26.</title>
        <authorList>
            <person name="Liu B."/>
            <person name="Wang J."/>
            <person name="Zhu Y."/>
            <person name="Liu G."/>
            <person name="Chen Q."/>
            <person name="Chen Z."/>
            <person name="Lan J."/>
            <person name="Che J."/>
            <person name="Ge C."/>
            <person name="Shi H."/>
            <person name="Pan Z."/>
            <person name="Liu X."/>
        </authorList>
    </citation>
    <scope>NUCLEOTIDE SEQUENCE [LARGE SCALE GENOMIC DNA]</scope>
    <source>
        <strain evidence="3">DSM 26</strain>
    </source>
</reference>
<evidence type="ECO:0000256" key="1">
    <source>
        <dbReference type="SAM" id="MobiDB-lite"/>
    </source>
</evidence>
<dbReference type="EMBL" id="LGTO01000002">
    <property type="protein sequence ID" value="KNE22547.1"/>
    <property type="molecule type" value="Genomic_DNA"/>
</dbReference>
<protein>
    <submittedName>
        <fullName evidence="2">Uncharacterized protein</fullName>
    </submittedName>
</protein>
<dbReference type="AlphaFoldDB" id="A0A0L0QVK3"/>
<comment type="caution">
    <text evidence="2">The sequence shown here is derived from an EMBL/GenBank/DDBJ whole genome shotgun (WGS) entry which is preliminary data.</text>
</comment>
<organism evidence="2 3">
    <name type="scientific">Virgibacillus pantothenticus</name>
    <dbReference type="NCBI Taxonomy" id="1473"/>
    <lineage>
        <taxon>Bacteria</taxon>
        <taxon>Bacillati</taxon>
        <taxon>Bacillota</taxon>
        <taxon>Bacilli</taxon>
        <taxon>Bacillales</taxon>
        <taxon>Bacillaceae</taxon>
        <taxon>Virgibacillus</taxon>
    </lineage>
</organism>
<gene>
    <name evidence="2" type="ORF">AFK71_00845</name>
</gene>
<feature type="compositionally biased region" description="Basic and acidic residues" evidence="1">
    <location>
        <begin position="1"/>
        <end position="21"/>
    </location>
</feature>
<dbReference type="PATRIC" id="fig|1473.5.peg.3051"/>
<evidence type="ECO:0000313" key="3">
    <source>
        <dbReference type="Proteomes" id="UP000036780"/>
    </source>
</evidence>
<dbReference type="Proteomes" id="UP000036780">
    <property type="component" value="Unassembled WGS sequence"/>
</dbReference>